<accession>A0A0K9PRS7</accession>
<sequence length="23" mass="2760">MLCCAVLLNRSHSFNYLNRERGY</sequence>
<evidence type="ECO:0000313" key="2">
    <source>
        <dbReference type="Proteomes" id="UP000036987"/>
    </source>
</evidence>
<evidence type="ECO:0000313" key="1">
    <source>
        <dbReference type="EMBL" id="KMZ71768.1"/>
    </source>
</evidence>
<keyword evidence="2" id="KW-1185">Reference proteome</keyword>
<comment type="caution">
    <text evidence="1">The sequence shown here is derived from an EMBL/GenBank/DDBJ whole genome shotgun (WGS) entry which is preliminary data.</text>
</comment>
<name>A0A0K9PRS7_ZOSMR</name>
<proteinExistence type="predicted"/>
<dbReference type="EMBL" id="LFYR01000658">
    <property type="protein sequence ID" value="KMZ71768.1"/>
    <property type="molecule type" value="Genomic_DNA"/>
</dbReference>
<reference evidence="2" key="1">
    <citation type="journal article" date="2016" name="Nature">
        <title>The genome of the seagrass Zostera marina reveals angiosperm adaptation to the sea.</title>
        <authorList>
            <person name="Olsen J.L."/>
            <person name="Rouze P."/>
            <person name="Verhelst B."/>
            <person name="Lin Y.-C."/>
            <person name="Bayer T."/>
            <person name="Collen J."/>
            <person name="Dattolo E."/>
            <person name="De Paoli E."/>
            <person name="Dittami S."/>
            <person name="Maumus F."/>
            <person name="Michel G."/>
            <person name="Kersting A."/>
            <person name="Lauritano C."/>
            <person name="Lohaus R."/>
            <person name="Toepel M."/>
            <person name="Tonon T."/>
            <person name="Vanneste K."/>
            <person name="Amirebrahimi M."/>
            <person name="Brakel J."/>
            <person name="Bostroem C."/>
            <person name="Chovatia M."/>
            <person name="Grimwood J."/>
            <person name="Jenkins J.W."/>
            <person name="Jueterbock A."/>
            <person name="Mraz A."/>
            <person name="Stam W.T."/>
            <person name="Tice H."/>
            <person name="Bornberg-Bauer E."/>
            <person name="Green P.J."/>
            <person name="Pearson G.A."/>
            <person name="Procaccini G."/>
            <person name="Duarte C.M."/>
            <person name="Schmutz J."/>
            <person name="Reusch T.B.H."/>
            <person name="Van de Peer Y."/>
        </authorList>
    </citation>
    <scope>NUCLEOTIDE SEQUENCE [LARGE SCALE GENOMIC DNA]</scope>
    <source>
        <strain evidence="2">cv. Finnish</strain>
    </source>
</reference>
<dbReference type="Proteomes" id="UP000036987">
    <property type="component" value="Unassembled WGS sequence"/>
</dbReference>
<protein>
    <submittedName>
        <fullName evidence="1">Uncharacterized protein</fullName>
    </submittedName>
</protein>
<dbReference type="AlphaFoldDB" id="A0A0K9PRS7"/>
<gene>
    <name evidence="1" type="ORF">ZOSMA_175G00070</name>
</gene>
<organism evidence="1 2">
    <name type="scientific">Zostera marina</name>
    <name type="common">Eelgrass</name>
    <dbReference type="NCBI Taxonomy" id="29655"/>
    <lineage>
        <taxon>Eukaryota</taxon>
        <taxon>Viridiplantae</taxon>
        <taxon>Streptophyta</taxon>
        <taxon>Embryophyta</taxon>
        <taxon>Tracheophyta</taxon>
        <taxon>Spermatophyta</taxon>
        <taxon>Magnoliopsida</taxon>
        <taxon>Liliopsida</taxon>
        <taxon>Zosteraceae</taxon>
        <taxon>Zostera</taxon>
    </lineage>
</organism>